<dbReference type="InterPro" id="IPR020568">
    <property type="entry name" value="Ribosomal_Su5_D2-typ_SF"/>
</dbReference>
<organism evidence="8 9">
    <name type="scientific">Candidatus Harrisonbacteria bacterium RIFCSPHIGHO2_02_FULL_42_16</name>
    <dbReference type="NCBI Taxonomy" id="1798404"/>
    <lineage>
        <taxon>Bacteria</taxon>
        <taxon>Candidatus Harrisoniibacteriota</taxon>
    </lineage>
</organism>
<dbReference type="PANTHER" id="PTHR33992">
    <property type="entry name" value="RIBONUCLEASE P PROTEIN COMPONENT"/>
    <property type="match status" value="1"/>
</dbReference>
<dbReference type="NCBIfam" id="TIGR00188">
    <property type="entry name" value="rnpA"/>
    <property type="match status" value="1"/>
</dbReference>
<dbReference type="Proteomes" id="UP000177960">
    <property type="component" value="Unassembled WGS sequence"/>
</dbReference>
<dbReference type="EC" id="3.1.26.5" evidence="6 7"/>
<dbReference type="STRING" id="1798404.A3B92_00915"/>
<sequence length="109" mass="12710">MLSKKYRLPIQKMLKEKSTAVKTPYFLIKIFRNSLPYSRFGVIVSKKIARLAVRRNKLRRLVFSLVRPYSKKIGGKDYLIIISPAIKELKKEEVGEKLKEYISKILPNG</sequence>
<dbReference type="PANTHER" id="PTHR33992:SF1">
    <property type="entry name" value="RIBONUCLEASE P PROTEIN COMPONENT"/>
    <property type="match status" value="1"/>
</dbReference>
<keyword evidence="1 6" id="KW-0819">tRNA processing</keyword>
<evidence type="ECO:0000256" key="7">
    <source>
        <dbReference type="NCBIfam" id="TIGR00188"/>
    </source>
</evidence>
<evidence type="ECO:0000313" key="9">
    <source>
        <dbReference type="Proteomes" id="UP000177960"/>
    </source>
</evidence>
<evidence type="ECO:0000256" key="6">
    <source>
        <dbReference type="HAMAP-Rule" id="MF_00227"/>
    </source>
</evidence>
<keyword evidence="4 6" id="KW-0378">Hydrolase</keyword>
<evidence type="ECO:0000256" key="5">
    <source>
        <dbReference type="ARBA" id="ARBA00022884"/>
    </source>
</evidence>
<dbReference type="InterPro" id="IPR000100">
    <property type="entry name" value="RNase_P"/>
</dbReference>
<comment type="catalytic activity">
    <reaction evidence="6">
        <text>Endonucleolytic cleavage of RNA, removing 5'-extranucleotides from tRNA precursor.</text>
        <dbReference type="EC" id="3.1.26.5"/>
    </reaction>
</comment>
<evidence type="ECO:0000256" key="1">
    <source>
        <dbReference type="ARBA" id="ARBA00022694"/>
    </source>
</evidence>
<accession>A0A1G1ZHU2</accession>
<dbReference type="InterPro" id="IPR014721">
    <property type="entry name" value="Ribsml_uS5_D2-typ_fold_subgr"/>
</dbReference>
<name>A0A1G1ZHU2_9BACT</name>
<evidence type="ECO:0000313" key="8">
    <source>
        <dbReference type="EMBL" id="OGY64091.1"/>
    </source>
</evidence>
<dbReference type="HAMAP" id="MF_00227">
    <property type="entry name" value="RNase_P"/>
    <property type="match status" value="1"/>
</dbReference>
<keyword evidence="2 6" id="KW-0540">Nuclease</keyword>
<dbReference type="GO" id="GO:0004526">
    <property type="term" value="F:ribonuclease P activity"/>
    <property type="evidence" value="ECO:0007669"/>
    <property type="project" value="UniProtKB-UniRule"/>
</dbReference>
<evidence type="ECO:0000256" key="3">
    <source>
        <dbReference type="ARBA" id="ARBA00022759"/>
    </source>
</evidence>
<dbReference type="GO" id="GO:0000049">
    <property type="term" value="F:tRNA binding"/>
    <property type="evidence" value="ECO:0007669"/>
    <property type="project" value="UniProtKB-UniRule"/>
</dbReference>
<dbReference type="GO" id="GO:0030677">
    <property type="term" value="C:ribonuclease P complex"/>
    <property type="evidence" value="ECO:0007669"/>
    <property type="project" value="TreeGrafter"/>
</dbReference>
<gene>
    <name evidence="6" type="primary">rnpA</name>
    <name evidence="8" type="ORF">A3B92_00915</name>
</gene>
<dbReference type="GO" id="GO:0042781">
    <property type="term" value="F:3'-tRNA processing endoribonuclease activity"/>
    <property type="evidence" value="ECO:0007669"/>
    <property type="project" value="TreeGrafter"/>
</dbReference>
<dbReference type="EMBL" id="MHJG01000009">
    <property type="protein sequence ID" value="OGY64091.1"/>
    <property type="molecule type" value="Genomic_DNA"/>
</dbReference>
<comment type="function">
    <text evidence="6">RNaseP catalyzes the removal of the 5'-leader sequence from pre-tRNA to produce the mature 5'-terminus. It can also cleave other RNA substrates such as 4.5S RNA. The protein component plays an auxiliary but essential role in vivo by binding to the 5'-leader sequence and broadening the substrate specificity of the ribozyme.</text>
</comment>
<evidence type="ECO:0000256" key="2">
    <source>
        <dbReference type="ARBA" id="ARBA00022722"/>
    </source>
</evidence>
<dbReference type="Pfam" id="PF00825">
    <property type="entry name" value="Ribonuclease_P"/>
    <property type="match status" value="1"/>
</dbReference>
<comment type="caution">
    <text evidence="8">The sequence shown here is derived from an EMBL/GenBank/DDBJ whole genome shotgun (WGS) entry which is preliminary data.</text>
</comment>
<dbReference type="Gene3D" id="3.30.230.10">
    <property type="match status" value="1"/>
</dbReference>
<proteinExistence type="inferred from homology"/>
<dbReference type="AlphaFoldDB" id="A0A1G1ZHU2"/>
<comment type="similarity">
    <text evidence="6">Belongs to the RnpA family.</text>
</comment>
<protein>
    <recommendedName>
        <fullName evidence="6 7">Ribonuclease P protein component</fullName>
        <shortName evidence="6">RNase P protein</shortName>
        <shortName evidence="6">RNaseP protein</shortName>
        <ecNumber evidence="6 7">3.1.26.5</ecNumber>
    </recommendedName>
    <alternativeName>
        <fullName evidence="6">Protein C5</fullName>
    </alternativeName>
</protein>
<keyword evidence="3 6" id="KW-0255">Endonuclease</keyword>
<dbReference type="SUPFAM" id="SSF54211">
    <property type="entry name" value="Ribosomal protein S5 domain 2-like"/>
    <property type="match status" value="1"/>
</dbReference>
<reference evidence="8 9" key="1">
    <citation type="journal article" date="2016" name="Nat. Commun.">
        <title>Thousands of microbial genomes shed light on interconnected biogeochemical processes in an aquifer system.</title>
        <authorList>
            <person name="Anantharaman K."/>
            <person name="Brown C.T."/>
            <person name="Hug L.A."/>
            <person name="Sharon I."/>
            <person name="Castelle C.J."/>
            <person name="Probst A.J."/>
            <person name="Thomas B.C."/>
            <person name="Singh A."/>
            <person name="Wilkins M.J."/>
            <person name="Karaoz U."/>
            <person name="Brodie E.L."/>
            <person name="Williams K.H."/>
            <person name="Hubbard S.S."/>
            <person name="Banfield J.F."/>
        </authorList>
    </citation>
    <scope>NUCLEOTIDE SEQUENCE [LARGE SCALE GENOMIC DNA]</scope>
</reference>
<keyword evidence="5 6" id="KW-0694">RNA-binding</keyword>
<evidence type="ECO:0000256" key="4">
    <source>
        <dbReference type="ARBA" id="ARBA00022801"/>
    </source>
</evidence>
<comment type="subunit">
    <text evidence="6">Consists of a catalytic RNA component (M1 or rnpB) and a protein subunit.</text>
</comment>
<dbReference type="GO" id="GO:0001682">
    <property type="term" value="P:tRNA 5'-leader removal"/>
    <property type="evidence" value="ECO:0007669"/>
    <property type="project" value="UniProtKB-UniRule"/>
</dbReference>